<organism evidence="1 2">
    <name type="scientific">Phytophthora lilii</name>
    <dbReference type="NCBI Taxonomy" id="2077276"/>
    <lineage>
        <taxon>Eukaryota</taxon>
        <taxon>Sar</taxon>
        <taxon>Stramenopiles</taxon>
        <taxon>Oomycota</taxon>
        <taxon>Peronosporomycetes</taxon>
        <taxon>Peronosporales</taxon>
        <taxon>Peronosporaceae</taxon>
        <taxon>Phytophthora</taxon>
    </lineage>
</organism>
<name>A0A9W6YDZ7_9STRA</name>
<dbReference type="EMBL" id="BSXW01009328">
    <property type="protein sequence ID" value="GMF60787.1"/>
    <property type="molecule type" value="Genomic_DNA"/>
</dbReference>
<gene>
    <name evidence="1" type="ORF">Plil01_001725500</name>
</gene>
<sequence length="89" mass="9962">MRVTRKSTLSARTRPGRWCRCRKVGRQSAVGGYSESRKTKLESKRKVVCALDDKMQSDRFRSLVRAATSKPAQSAGYTLLDSLLATELP</sequence>
<dbReference type="AlphaFoldDB" id="A0A9W6YDZ7"/>
<accession>A0A9W6YDZ7</accession>
<proteinExistence type="predicted"/>
<dbReference type="Proteomes" id="UP001165083">
    <property type="component" value="Unassembled WGS sequence"/>
</dbReference>
<evidence type="ECO:0000313" key="1">
    <source>
        <dbReference type="EMBL" id="GMF60787.1"/>
    </source>
</evidence>
<protein>
    <submittedName>
        <fullName evidence="1">Unnamed protein product</fullName>
    </submittedName>
</protein>
<keyword evidence="2" id="KW-1185">Reference proteome</keyword>
<reference evidence="1" key="1">
    <citation type="submission" date="2023-04" db="EMBL/GenBank/DDBJ databases">
        <title>Phytophthora lilii NBRC 32176.</title>
        <authorList>
            <person name="Ichikawa N."/>
            <person name="Sato H."/>
            <person name="Tonouchi N."/>
        </authorList>
    </citation>
    <scope>NUCLEOTIDE SEQUENCE</scope>
    <source>
        <strain evidence="1">NBRC 32176</strain>
    </source>
</reference>
<evidence type="ECO:0000313" key="2">
    <source>
        <dbReference type="Proteomes" id="UP001165083"/>
    </source>
</evidence>
<comment type="caution">
    <text evidence="1">The sequence shown here is derived from an EMBL/GenBank/DDBJ whole genome shotgun (WGS) entry which is preliminary data.</text>
</comment>